<name>A0ABW0VLB5_9ACTN</name>
<comment type="caution">
    <text evidence="3">The sequence shown here is derived from an EMBL/GenBank/DDBJ whole genome shotgun (WGS) entry which is preliminary data.</text>
</comment>
<dbReference type="RefSeq" id="WP_346148807.1">
    <property type="nucleotide sequence ID" value="NZ_BAAAUA010000056.1"/>
</dbReference>
<dbReference type="InterPro" id="IPR012349">
    <property type="entry name" value="Split_barrel_FMN-bd"/>
</dbReference>
<dbReference type="EC" id="1.-.-.-" evidence="3"/>
<dbReference type="SMART" id="SM00903">
    <property type="entry name" value="Flavin_Reduct"/>
    <property type="match status" value="1"/>
</dbReference>
<dbReference type="Gene3D" id="2.30.110.10">
    <property type="entry name" value="Electron Transport, Fmn-binding Protein, Chain A"/>
    <property type="match status" value="1"/>
</dbReference>
<sequence length="173" mass="18317">MGLVEEAGAGHSLRSVLGRFATGVGVVTTRHRGQAVGLTVNSFTSVSLDPPLVLWCLRRSSTSRVAFTGADHFAINVLACDQRELAVRFARSGDRFAGLAVESGWHGLPLLPGAVGTLACRRDRLVGAGDHLILIGRVLHHRARFGAPLLFVDGEFSAGPDLTDGVKNSIHDS</sequence>
<dbReference type="InterPro" id="IPR002563">
    <property type="entry name" value="Flavin_Rdtase-like_dom"/>
</dbReference>
<evidence type="ECO:0000313" key="4">
    <source>
        <dbReference type="Proteomes" id="UP001596066"/>
    </source>
</evidence>
<dbReference type="Pfam" id="PF01613">
    <property type="entry name" value="Flavin_Reduct"/>
    <property type="match status" value="1"/>
</dbReference>
<dbReference type="GO" id="GO:0016491">
    <property type="term" value="F:oxidoreductase activity"/>
    <property type="evidence" value="ECO:0007669"/>
    <property type="project" value="UniProtKB-KW"/>
</dbReference>
<protein>
    <submittedName>
        <fullName evidence="3">Flavin reductase family protein</fullName>
        <ecNumber evidence="3">1.-.-.-</ecNumber>
    </submittedName>
</protein>
<keyword evidence="1 3" id="KW-0560">Oxidoreductase</keyword>
<dbReference type="Proteomes" id="UP001596066">
    <property type="component" value="Unassembled WGS sequence"/>
</dbReference>
<dbReference type="PANTHER" id="PTHR30466">
    <property type="entry name" value="FLAVIN REDUCTASE"/>
    <property type="match status" value="1"/>
</dbReference>
<dbReference type="SUPFAM" id="SSF50475">
    <property type="entry name" value="FMN-binding split barrel"/>
    <property type="match status" value="1"/>
</dbReference>
<gene>
    <name evidence="3" type="ORF">ACFPZF_33650</name>
</gene>
<keyword evidence="4" id="KW-1185">Reference proteome</keyword>
<feature type="domain" description="Flavin reductase like" evidence="2">
    <location>
        <begin position="17"/>
        <end position="158"/>
    </location>
</feature>
<evidence type="ECO:0000256" key="1">
    <source>
        <dbReference type="ARBA" id="ARBA00023002"/>
    </source>
</evidence>
<dbReference type="InterPro" id="IPR050268">
    <property type="entry name" value="NADH-dep_flavin_reductase"/>
</dbReference>
<proteinExistence type="predicted"/>
<evidence type="ECO:0000259" key="2">
    <source>
        <dbReference type="SMART" id="SM00903"/>
    </source>
</evidence>
<accession>A0ABW0VLB5</accession>
<evidence type="ECO:0000313" key="3">
    <source>
        <dbReference type="EMBL" id="MFC5646280.1"/>
    </source>
</evidence>
<dbReference type="PANTHER" id="PTHR30466:SF1">
    <property type="entry name" value="FMN REDUCTASE (NADH) RUTF"/>
    <property type="match status" value="1"/>
</dbReference>
<dbReference type="EMBL" id="JBHSOC010000095">
    <property type="protein sequence ID" value="MFC5646280.1"/>
    <property type="molecule type" value="Genomic_DNA"/>
</dbReference>
<reference evidence="4" key="1">
    <citation type="journal article" date="2019" name="Int. J. Syst. Evol. Microbiol.">
        <title>The Global Catalogue of Microorganisms (GCM) 10K type strain sequencing project: providing services to taxonomists for standard genome sequencing and annotation.</title>
        <authorList>
            <consortium name="The Broad Institute Genomics Platform"/>
            <consortium name="The Broad Institute Genome Sequencing Center for Infectious Disease"/>
            <person name="Wu L."/>
            <person name="Ma J."/>
        </authorList>
    </citation>
    <scope>NUCLEOTIDE SEQUENCE [LARGE SCALE GENOMIC DNA]</scope>
    <source>
        <strain evidence="4">CGMCC 4.1622</strain>
    </source>
</reference>
<organism evidence="3 4">
    <name type="scientific">Kitasatospora cinereorecta</name>
    <dbReference type="NCBI Taxonomy" id="285560"/>
    <lineage>
        <taxon>Bacteria</taxon>
        <taxon>Bacillati</taxon>
        <taxon>Actinomycetota</taxon>
        <taxon>Actinomycetes</taxon>
        <taxon>Kitasatosporales</taxon>
        <taxon>Streptomycetaceae</taxon>
        <taxon>Kitasatospora</taxon>
    </lineage>
</organism>